<gene>
    <name evidence="1" type="ORF">GCM10009727_27440</name>
</gene>
<dbReference type="InterPro" id="IPR004220">
    <property type="entry name" value="5-COMe_2-OHmuconate_Isoase"/>
</dbReference>
<protein>
    <submittedName>
        <fullName evidence="1">5-carboxymethyl-2-hydroxymuconate Delta-isomerase</fullName>
    </submittedName>
</protein>
<dbReference type="EMBL" id="BAAAMR010000019">
    <property type="protein sequence ID" value="GAA2133885.1"/>
    <property type="molecule type" value="Genomic_DNA"/>
</dbReference>
<dbReference type="Proteomes" id="UP001501020">
    <property type="component" value="Unassembled WGS sequence"/>
</dbReference>
<dbReference type="InterPro" id="IPR014347">
    <property type="entry name" value="Tautomerase/MIF_sf"/>
</dbReference>
<proteinExistence type="predicted"/>
<organism evidence="1 2">
    <name type="scientific">Actinomadura napierensis</name>
    <dbReference type="NCBI Taxonomy" id="267854"/>
    <lineage>
        <taxon>Bacteria</taxon>
        <taxon>Bacillati</taxon>
        <taxon>Actinomycetota</taxon>
        <taxon>Actinomycetes</taxon>
        <taxon>Streptosporangiales</taxon>
        <taxon>Thermomonosporaceae</taxon>
        <taxon>Actinomadura</taxon>
    </lineage>
</organism>
<dbReference type="SUPFAM" id="SSF55331">
    <property type="entry name" value="Tautomerase/MIF"/>
    <property type="match status" value="1"/>
</dbReference>
<reference evidence="2" key="1">
    <citation type="journal article" date="2019" name="Int. J. Syst. Evol. Microbiol.">
        <title>The Global Catalogue of Microorganisms (GCM) 10K type strain sequencing project: providing services to taxonomists for standard genome sequencing and annotation.</title>
        <authorList>
            <consortium name="The Broad Institute Genomics Platform"/>
            <consortium name="The Broad Institute Genome Sequencing Center for Infectious Disease"/>
            <person name="Wu L."/>
            <person name="Ma J."/>
        </authorList>
    </citation>
    <scope>NUCLEOTIDE SEQUENCE [LARGE SCALE GENOMIC DNA]</scope>
    <source>
        <strain evidence="2">JCM 13850</strain>
    </source>
</reference>
<dbReference type="RefSeq" id="WP_344265957.1">
    <property type="nucleotide sequence ID" value="NZ_BAAAMR010000019.1"/>
</dbReference>
<name>A0ABN2YXK8_9ACTN</name>
<dbReference type="PANTHER" id="PTHR37950:SF1">
    <property type="entry name" value="4-HYDROXYPHENYLACETATE CATABOLISM PROTEIN"/>
    <property type="match status" value="1"/>
</dbReference>
<dbReference type="Gene3D" id="3.30.429.10">
    <property type="entry name" value="Macrophage Migration Inhibitory Factor"/>
    <property type="match status" value="1"/>
</dbReference>
<dbReference type="PANTHER" id="PTHR37950">
    <property type="entry name" value="4-HYDROXYPHENYLACETATE CATABOLISM PROTEIN"/>
    <property type="match status" value="1"/>
</dbReference>
<evidence type="ECO:0000313" key="2">
    <source>
        <dbReference type="Proteomes" id="UP001501020"/>
    </source>
</evidence>
<accession>A0ABN2YXK8</accession>
<comment type="caution">
    <text evidence="1">The sequence shown here is derived from an EMBL/GenBank/DDBJ whole genome shotgun (WGS) entry which is preliminary data.</text>
</comment>
<sequence length="125" mass="13284">MPQITVEYSEALGEVFDRRGFAPTLHPAAAELIGGALSDFKTRFRAIGEAVIGSGEAGEAMVHVDLAILPGRDSEVKARLGRLALAVLGDHIKPGAGLNTQVTVEVRDIVSYHKRVLAPDAARRS</sequence>
<evidence type="ECO:0000313" key="1">
    <source>
        <dbReference type="EMBL" id="GAA2133885.1"/>
    </source>
</evidence>
<keyword evidence="2" id="KW-1185">Reference proteome</keyword>